<keyword evidence="4" id="KW-1185">Reference proteome</keyword>
<dbReference type="CDD" id="cd11029">
    <property type="entry name" value="CYP107-like"/>
    <property type="match status" value="1"/>
</dbReference>
<comment type="caution">
    <text evidence="3">The sequence shown here is derived from an EMBL/GenBank/DDBJ whole genome shotgun (WGS) entry which is preliminary data.</text>
</comment>
<comment type="similarity">
    <text evidence="1 2">Belongs to the cytochrome P450 family.</text>
</comment>
<dbReference type="Gene3D" id="1.10.630.10">
    <property type="entry name" value="Cytochrome P450"/>
    <property type="match status" value="1"/>
</dbReference>
<evidence type="ECO:0000256" key="1">
    <source>
        <dbReference type="ARBA" id="ARBA00010617"/>
    </source>
</evidence>
<keyword evidence="2" id="KW-0560">Oxidoreductase</keyword>
<keyword evidence="2" id="KW-0349">Heme</keyword>
<dbReference type="Proteomes" id="UP001597260">
    <property type="component" value="Unassembled WGS sequence"/>
</dbReference>
<dbReference type="RefSeq" id="WP_377575195.1">
    <property type="nucleotide sequence ID" value="NZ_JBHTMP010000049.1"/>
</dbReference>
<dbReference type="PROSITE" id="PS00086">
    <property type="entry name" value="CYTOCHROME_P450"/>
    <property type="match status" value="1"/>
</dbReference>
<dbReference type="InterPro" id="IPR017972">
    <property type="entry name" value="Cyt_P450_CS"/>
</dbReference>
<dbReference type="InterPro" id="IPR036396">
    <property type="entry name" value="Cyt_P450_sf"/>
</dbReference>
<dbReference type="PANTHER" id="PTHR46696">
    <property type="entry name" value="P450, PUTATIVE (EUROFUNG)-RELATED"/>
    <property type="match status" value="1"/>
</dbReference>
<gene>
    <name evidence="3" type="ORF">ACFQ4H_25670</name>
</gene>
<dbReference type="EMBL" id="JBHTMP010000049">
    <property type="protein sequence ID" value="MFD1324482.1"/>
    <property type="molecule type" value="Genomic_DNA"/>
</dbReference>
<evidence type="ECO:0000313" key="3">
    <source>
        <dbReference type="EMBL" id="MFD1324482.1"/>
    </source>
</evidence>
<dbReference type="PRINTS" id="PR00359">
    <property type="entry name" value="BP450"/>
</dbReference>
<dbReference type="Pfam" id="PF00067">
    <property type="entry name" value="p450"/>
    <property type="match status" value="1"/>
</dbReference>
<keyword evidence="2" id="KW-0479">Metal-binding</keyword>
<sequence length="397" mass="43352">MTSTLSGLFDISLTAPHQALTVLRTQSPVCRVTLPGDIPVWLVTRHEDVQRALTDPRLSNRIPLSDERLAELVPEDIAHAVNRTMLTVDPPDHTRLRRLVVSAFTARRINGLRPRIEEIADQLATTMSDTDHADLLDSFAFPLPIQVICELLGVPMADRASFRNWSNAAVSGAVDPEGLAPAMTALVGYVRKLVAEKRAEPADDLLSALIIARDDGDRLSDDELTSMVFLLLVAGHETTVNLIGNGTLVLLTEPQRWDRLVAEPDLVPGAVEEFLRFESPVQTAGARIAVEPIELGGQLIPAGDIVLVSLLSANRDPEQFAEPDRFDPTRPTNPHLAFGRGIHFCLGAPLARLEGEIAFRTLLRAFPGMRLAVPTGEVPWRPGLTLRGLASLPVRLK</sequence>
<evidence type="ECO:0000256" key="2">
    <source>
        <dbReference type="RuleBase" id="RU000461"/>
    </source>
</evidence>
<dbReference type="InterPro" id="IPR002397">
    <property type="entry name" value="Cyt_P450_B"/>
</dbReference>
<dbReference type="SUPFAM" id="SSF48264">
    <property type="entry name" value="Cytochrome P450"/>
    <property type="match status" value="1"/>
</dbReference>
<evidence type="ECO:0000313" key="4">
    <source>
        <dbReference type="Proteomes" id="UP001597260"/>
    </source>
</evidence>
<proteinExistence type="inferred from homology"/>
<keyword evidence="2" id="KW-0408">Iron</keyword>
<organism evidence="3 4">
    <name type="scientific">Micromonospora sonneratiae</name>
    <dbReference type="NCBI Taxonomy" id="1184706"/>
    <lineage>
        <taxon>Bacteria</taxon>
        <taxon>Bacillati</taxon>
        <taxon>Actinomycetota</taxon>
        <taxon>Actinomycetes</taxon>
        <taxon>Micromonosporales</taxon>
        <taxon>Micromonosporaceae</taxon>
        <taxon>Micromonospora</taxon>
    </lineage>
</organism>
<accession>A0ABW3YM52</accession>
<dbReference type="InterPro" id="IPR001128">
    <property type="entry name" value="Cyt_P450"/>
</dbReference>
<protein>
    <submittedName>
        <fullName evidence="3">Cytochrome P450</fullName>
    </submittedName>
</protein>
<reference evidence="4" key="1">
    <citation type="journal article" date="2019" name="Int. J. Syst. Evol. Microbiol.">
        <title>The Global Catalogue of Microorganisms (GCM) 10K type strain sequencing project: providing services to taxonomists for standard genome sequencing and annotation.</title>
        <authorList>
            <consortium name="The Broad Institute Genomics Platform"/>
            <consortium name="The Broad Institute Genome Sequencing Center for Infectious Disease"/>
            <person name="Wu L."/>
            <person name="Ma J."/>
        </authorList>
    </citation>
    <scope>NUCLEOTIDE SEQUENCE [LARGE SCALE GENOMIC DNA]</scope>
    <source>
        <strain evidence="4">JCM 31037</strain>
    </source>
</reference>
<dbReference type="PANTHER" id="PTHR46696:SF1">
    <property type="entry name" value="CYTOCHROME P450 YJIB-RELATED"/>
    <property type="match status" value="1"/>
</dbReference>
<name>A0ABW3YM52_9ACTN</name>
<keyword evidence="2" id="KW-0503">Monooxygenase</keyword>